<organism evidence="1 2">
    <name type="scientific">Lindgomyces ingoldianus</name>
    <dbReference type="NCBI Taxonomy" id="673940"/>
    <lineage>
        <taxon>Eukaryota</taxon>
        <taxon>Fungi</taxon>
        <taxon>Dikarya</taxon>
        <taxon>Ascomycota</taxon>
        <taxon>Pezizomycotina</taxon>
        <taxon>Dothideomycetes</taxon>
        <taxon>Pleosporomycetidae</taxon>
        <taxon>Pleosporales</taxon>
        <taxon>Lindgomycetaceae</taxon>
        <taxon>Lindgomyces</taxon>
    </lineage>
</organism>
<dbReference type="Proteomes" id="UP000799755">
    <property type="component" value="Unassembled WGS sequence"/>
</dbReference>
<name>A0ACB6QXE8_9PLEO</name>
<keyword evidence="2" id="KW-1185">Reference proteome</keyword>
<protein>
    <submittedName>
        <fullName evidence="1">Uncharacterized protein</fullName>
    </submittedName>
</protein>
<comment type="caution">
    <text evidence="1">The sequence shown here is derived from an EMBL/GenBank/DDBJ whole genome shotgun (WGS) entry which is preliminary data.</text>
</comment>
<accession>A0ACB6QXE8</accession>
<sequence length="217" mass="24244">MAAVLCGICNTEPKKYKCPTCAIPYCSLACFKIHKPTHPDISPSTPNPTLHPTPLVIPDPPPPPPVPKYIKQRKDFSQFASKPQYQELLRTHPTLLSSLQRIYAATIEPRPADNPPTSFQHPYNGRGRGSYSRGRGSRGRSRGGYMRSGDHRHGDENRSRKWSQKKGDADAMKLLKRLREGKEGGGEQAAIVEFVRLVEETFGDGERREDGQRIDVG</sequence>
<dbReference type="EMBL" id="MU003507">
    <property type="protein sequence ID" value="KAF2470752.1"/>
    <property type="molecule type" value="Genomic_DNA"/>
</dbReference>
<gene>
    <name evidence="1" type="ORF">BDR25DRAFT_369199</name>
</gene>
<evidence type="ECO:0000313" key="1">
    <source>
        <dbReference type="EMBL" id="KAF2470752.1"/>
    </source>
</evidence>
<proteinExistence type="predicted"/>
<evidence type="ECO:0000313" key="2">
    <source>
        <dbReference type="Proteomes" id="UP000799755"/>
    </source>
</evidence>
<reference evidence="1" key="1">
    <citation type="journal article" date="2020" name="Stud. Mycol.">
        <title>101 Dothideomycetes genomes: a test case for predicting lifestyles and emergence of pathogens.</title>
        <authorList>
            <person name="Haridas S."/>
            <person name="Albert R."/>
            <person name="Binder M."/>
            <person name="Bloem J."/>
            <person name="Labutti K."/>
            <person name="Salamov A."/>
            <person name="Andreopoulos B."/>
            <person name="Baker S."/>
            <person name="Barry K."/>
            <person name="Bills G."/>
            <person name="Bluhm B."/>
            <person name="Cannon C."/>
            <person name="Castanera R."/>
            <person name="Culley D."/>
            <person name="Daum C."/>
            <person name="Ezra D."/>
            <person name="Gonzalez J."/>
            <person name="Henrissat B."/>
            <person name="Kuo A."/>
            <person name="Liang C."/>
            <person name="Lipzen A."/>
            <person name="Lutzoni F."/>
            <person name="Magnuson J."/>
            <person name="Mondo S."/>
            <person name="Nolan M."/>
            <person name="Ohm R."/>
            <person name="Pangilinan J."/>
            <person name="Park H.-J."/>
            <person name="Ramirez L."/>
            <person name="Alfaro M."/>
            <person name="Sun H."/>
            <person name="Tritt A."/>
            <person name="Yoshinaga Y."/>
            <person name="Zwiers L.-H."/>
            <person name="Turgeon B."/>
            <person name="Goodwin S."/>
            <person name="Spatafora J."/>
            <person name="Crous P."/>
            <person name="Grigoriev I."/>
        </authorList>
    </citation>
    <scope>NUCLEOTIDE SEQUENCE</scope>
    <source>
        <strain evidence="1">ATCC 200398</strain>
    </source>
</reference>